<dbReference type="EMBL" id="CAXHTB010000013">
    <property type="protein sequence ID" value="CAL0317679.1"/>
    <property type="molecule type" value="Genomic_DNA"/>
</dbReference>
<dbReference type="Pfam" id="PF00168">
    <property type="entry name" value="C2"/>
    <property type="match status" value="1"/>
</dbReference>
<feature type="domain" description="C2" evidence="3">
    <location>
        <begin position="1"/>
        <end position="110"/>
    </location>
</feature>
<comment type="caution">
    <text evidence="4">The sequence shown here is derived from an EMBL/GenBank/DDBJ whole genome shotgun (WGS) entry which is preliminary data.</text>
</comment>
<dbReference type="InterPro" id="IPR000008">
    <property type="entry name" value="C2_dom"/>
</dbReference>
<dbReference type="PROSITE" id="PS50004">
    <property type="entry name" value="C2"/>
    <property type="match status" value="1"/>
</dbReference>
<dbReference type="PANTHER" id="PTHR46502:SF21">
    <property type="entry name" value="CALCIUM-DEPENDENT LIPID-BINDING (CALB DOMAIN) FAMILY PROTEIN"/>
    <property type="match status" value="1"/>
</dbReference>
<accession>A0AAV1X7I0</accession>
<dbReference type="AlphaFoldDB" id="A0AAV1X7I0"/>
<dbReference type="InterPro" id="IPR035892">
    <property type="entry name" value="C2_domain_sf"/>
</dbReference>
<name>A0AAV1X7I0_LUPLU</name>
<dbReference type="Proteomes" id="UP001497480">
    <property type="component" value="Unassembled WGS sequence"/>
</dbReference>
<proteinExistence type="predicted"/>
<evidence type="ECO:0000313" key="5">
    <source>
        <dbReference type="Proteomes" id="UP001497480"/>
    </source>
</evidence>
<dbReference type="GO" id="GO:0046872">
    <property type="term" value="F:metal ion binding"/>
    <property type="evidence" value="ECO:0007669"/>
    <property type="project" value="UniProtKB-KW"/>
</dbReference>
<evidence type="ECO:0000259" key="3">
    <source>
        <dbReference type="PROSITE" id="PS50004"/>
    </source>
</evidence>
<gene>
    <name evidence="4" type="ORF">LLUT_LOCUS18739</name>
</gene>
<keyword evidence="2" id="KW-0106">Calcium</keyword>
<dbReference type="SMART" id="SM00239">
    <property type="entry name" value="C2"/>
    <property type="match status" value="1"/>
</dbReference>
<organism evidence="4 5">
    <name type="scientific">Lupinus luteus</name>
    <name type="common">European yellow lupine</name>
    <dbReference type="NCBI Taxonomy" id="3873"/>
    <lineage>
        <taxon>Eukaryota</taxon>
        <taxon>Viridiplantae</taxon>
        <taxon>Streptophyta</taxon>
        <taxon>Embryophyta</taxon>
        <taxon>Tracheophyta</taxon>
        <taxon>Spermatophyta</taxon>
        <taxon>Magnoliopsida</taxon>
        <taxon>eudicotyledons</taxon>
        <taxon>Gunneridae</taxon>
        <taxon>Pentapetalae</taxon>
        <taxon>rosids</taxon>
        <taxon>fabids</taxon>
        <taxon>Fabales</taxon>
        <taxon>Fabaceae</taxon>
        <taxon>Papilionoideae</taxon>
        <taxon>50 kb inversion clade</taxon>
        <taxon>genistoids sensu lato</taxon>
        <taxon>core genistoids</taxon>
        <taxon>Genisteae</taxon>
        <taxon>Lupinus</taxon>
    </lineage>
</organism>
<reference evidence="4 5" key="1">
    <citation type="submission" date="2024-03" db="EMBL/GenBank/DDBJ databases">
        <authorList>
            <person name="Martinez-Hernandez J."/>
        </authorList>
    </citation>
    <scope>NUCLEOTIDE SEQUENCE [LARGE SCALE GENOMIC DNA]</scope>
</reference>
<evidence type="ECO:0000313" key="4">
    <source>
        <dbReference type="EMBL" id="CAL0317679.1"/>
    </source>
</evidence>
<evidence type="ECO:0000256" key="1">
    <source>
        <dbReference type="ARBA" id="ARBA00022723"/>
    </source>
</evidence>
<sequence>MAIGYMEVLLVKAKGLHESDIFSRMDPYVLVQYKGQESKSSTPRGAGSDPVWNERIVFKVEYPDSGGKFKLCLKIMDKDVFSADDFVGQAVIYVKDLLAEGAEKGSAQLHPRKYSVVRENQIYCGEVEVGVTFTLKEEEHCDNDIGGWKESHHYLHHQTQ</sequence>
<dbReference type="PANTHER" id="PTHR46502">
    <property type="entry name" value="C2 DOMAIN-CONTAINING"/>
    <property type="match status" value="1"/>
</dbReference>
<dbReference type="Gene3D" id="2.60.40.150">
    <property type="entry name" value="C2 domain"/>
    <property type="match status" value="1"/>
</dbReference>
<dbReference type="SUPFAM" id="SSF49562">
    <property type="entry name" value="C2 domain (Calcium/lipid-binding domain, CaLB)"/>
    <property type="match status" value="1"/>
</dbReference>
<evidence type="ECO:0000256" key="2">
    <source>
        <dbReference type="ARBA" id="ARBA00022837"/>
    </source>
</evidence>
<protein>
    <recommendedName>
        <fullName evidence="3">C2 domain-containing protein</fullName>
    </recommendedName>
</protein>
<keyword evidence="5" id="KW-1185">Reference proteome</keyword>
<keyword evidence="1" id="KW-0479">Metal-binding</keyword>